<gene>
    <name evidence="1" type="ORF">CLV73_2712</name>
</gene>
<organism evidence="1 2">
    <name type="scientific">Chryseobacterium geocarposphaerae</name>
    <dbReference type="NCBI Taxonomy" id="1416776"/>
    <lineage>
        <taxon>Bacteria</taxon>
        <taxon>Pseudomonadati</taxon>
        <taxon>Bacteroidota</taxon>
        <taxon>Flavobacteriia</taxon>
        <taxon>Flavobacteriales</taxon>
        <taxon>Weeksellaceae</taxon>
        <taxon>Chryseobacterium group</taxon>
        <taxon>Chryseobacterium</taxon>
    </lineage>
</organism>
<dbReference type="AlphaFoldDB" id="A0A2M9C1T0"/>
<dbReference type="Proteomes" id="UP000228740">
    <property type="component" value="Unassembled WGS sequence"/>
</dbReference>
<dbReference type="RefSeq" id="WP_100377371.1">
    <property type="nucleotide sequence ID" value="NZ_PGFD01000002.1"/>
</dbReference>
<evidence type="ECO:0000313" key="1">
    <source>
        <dbReference type="EMBL" id="PJJ64353.1"/>
    </source>
</evidence>
<keyword evidence="2" id="KW-1185">Reference proteome</keyword>
<name>A0A2M9C1T0_9FLAO</name>
<proteinExistence type="predicted"/>
<protein>
    <submittedName>
        <fullName evidence="1">Uncharacterized protein</fullName>
    </submittedName>
</protein>
<accession>A0A2M9C1T0</accession>
<dbReference type="OrthoDB" id="1264762at2"/>
<reference evidence="1 2" key="1">
    <citation type="submission" date="2017-11" db="EMBL/GenBank/DDBJ databases">
        <title>Genomic Encyclopedia of Archaeal and Bacterial Type Strains, Phase II (KMG-II): From Individual Species to Whole Genera.</title>
        <authorList>
            <person name="Goeker M."/>
        </authorList>
    </citation>
    <scope>NUCLEOTIDE SEQUENCE [LARGE SCALE GENOMIC DNA]</scope>
    <source>
        <strain evidence="1 2">DSM 27617</strain>
    </source>
</reference>
<sequence>MNSTFPNDEQPKFCSNLNEKLKQQGMEISKSDSHISLDENLYTIEWNDIENMEIDYDNYLNDIENFFREDFEKDILEEDM</sequence>
<evidence type="ECO:0000313" key="2">
    <source>
        <dbReference type="Proteomes" id="UP000228740"/>
    </source>
</evidence>
<dbReference type="EMBL" id="PGFD01000002">
    <property type="protein sequence ID" value="PJJ64353.1"/>
    <property type="molecule type" value="Genomic_DNA"/>
</dbReference>
<comment type="caution">
    <text evidence="1">The sequence shown here is derived from an EMBL/GenBank/DDBJ whole genome shotgun (WGS) entry which is preliminary data.</text>
</comment>